<name>A0A385SZ93_9BACT</name>
<dbReference type="InterPro" id="IPR032710">
    <property type="entry name" value="NTF2-like_dom_sf"/>
</dbReference>
<gene>
    <name evidence="2" type="ORF">D4L85_33070</name>
</gene>
<evidence type="ECO:0000313" key="2">
    <source>
        <dbReference type="EMBL" id="AYB35120.1"/>
    </source>
</evidence>
<sequence length="221" mass="24347">MGGLIKNPVNKIYSLCVNTPAMKHDEPIKQNERRYKYIQRARNVNRGALVVLLCLCLGTRFLGSAPTKREQGMATVKIKEDEAAIRALEGKFAAAFNAGDIDAMMKNYIADKSLVVFDVVPPRQHLGADAYRKAWVGFFSHFKGTPKIAITDLNITAEGDIGFSHSIQHVTGTDTQGHSIDRTVRVTDGYRKIGGRWLIVLEHVSVPVDVATGRADLTSKP</sequence>
<keyword evidence="3" id="KW-1185">Reference proteome</keyword>
<dbReference type="KEGG" id="chk:D4L85_33070"/>
<reference evidence="3" key="1">
    <citation type="submission" date="2018-09" db="EMBL/GenBank/DDBJ databases">
        <title>Chryseolinea sp. KIS68-18 isolated from soil.</title>
        <authorList>
            <person name="Weon H.-Y."/>
            <person name="Kwon S.-W."/>
            <person name="Lee S.A."/>
        </authorList>
    </citation>
    <scope>NUCLEOTIDE SEQUENCE [LARGE SCALE GENOMIC DNA]</scope>
    <source>
        <strain evidence="3">KIS68-18</strain>
    </source>
</reference>
<organism evidence="2 3">
    <name type="scientific">Chryseolinea soli</name>
    <dbReference type="NCBI Taxonomy" id="2321403"/>
    <lineage>
        <taxon>Bacteria</taxon>
        <taxon>Pseudomonadati</taxon>
        <taxon>Bacteroidota</taxon>
        <taxon>Cytophagia</taxon>
        <taxon>Cytophagales</taxon>
        <taxon>Fulvivirgaceae</taxon>
        <taxon>Chryseolinea</taxon>
    </lineage>
</organism>
<proteinExistence type="predicted"/>
<dbReference type="SUPFAM" id="SSF54427">
    <property type="entry name" value="NTF2-like"/>
    <property type="match status" value="1"/>
</dbReference>
<dbReference type="Proteomes" id="UP000266183">
    <property type="component" value="Chromosome"/>
</dbReference>
<protein>
    <submittedName>
        <fullName evidence="2">DUF4440 domain-containing protein</fullName>
    </submittedName>
</protein>
<feature type="domain" description="SnoaL-like" evidence="1">
    <location>
        <begin position="85"/>
        <end position="208"/>
    </location>
</feature>
<dbReference type="AlphaFoldDB" id="A0A385SZ93"/>
<dbReference type="InterPro" id="IPR037401">
    <property type="entry name" value="SnoaL-like"/>
</dbReference>
<dbReference type="Gene3D" id="3.10.450.50">
    <property type="match status" value="1"/>
</dbReference>
<dbReference type="EMBL" id="CP032382">
    <property type="protein sequence ID" value="AYB35120.1"/>
    <property type="molecule type" value="Genomic_DNA"/>
</dbReference>
<evidence type="ECO:0000259" key="1">
    <source>
        <dbReference type="Pfam" id="PF13474"/>
    </source>
</evidence>
<accession>A0A385SZ93</accession>
<evidence type="ECO:0000313" key="3">
    <source>
        <dbReference type="Proteomes" id="UP000266183"/>
    </source>
</evidence>
<dbReference type="Pfam" id="PF13474">
    <property type="entry name" value="SnoaL_3"/>
    <property type="match status" value="1"/>
</dbReference>